<protein>
    <submittedName>
        <fullName evidence="2">Uncharacterized protein</fullName>
    </submittedName>
</protein>
<evidence type="ECO:0000313" key="2">
    <source>
        <dbReference type="EMBL" id="VDM83136.1"/>
    </source>
</evidence>
<evidence type="ECO:0000256" key="1">
    <source>
        <dbReference type="SAM" id="MobiDB-lite"/>
    </source>
</evidence>
<name>A0A3P7JIA7_STRVU</name>
<proteinExistence type="predicted"/>
<feature type="region of interest" description="Disordered" evidence="1">
    <location>
        <begin position="65"/>
        <end position="126"/>
    </location>
</feature>
<organism evidence="2 3">
    <name type="scientific">Strongylus vulgaris</name>
    <name type="common">Blood worm</name>
    <dbReference type="NCBI Taxonomy" id="40348"/>
    <lineage>
        <taxon>Eukaryota</taxon>
        <taxon>Metazoa</taxon>
        <taxon>Ecdysozoa</taxon>
        <taxon>Nematoda</taxon>
        <taxon>Chromadorea</taxon>
        <taxon>Rhabditida</taxon>
        <taxon>Rhabditina</taxon>
        <taxon>Rhabditomorpha</taxon>
        <taxon>Strongyloidea</taxon>
        <taxon>Strongylidae</taxon>
        <taxon>Strongylus</taxon>
    </lineage>
</organism>
<evidence type="ECO:0000313" key="3">
    <source>
        <dbReference type="Proteomes" id="UP000270094"/>
    </source>
</evidence>
<dbReference type="AlphaFoldDB" id="A0A3P7JIA7"/>
<gene>
    <name evidence="2" type="ORF">SVUK_LOCUS18134</name>
</gene>
<dbReference type="EMBL" id="UYYB01121285">
    <property type="protein sequence ID" value="VDM83136.1"/>
    <property type="molecule type" value="Genomic_DNA"/>
</dbReference>
<feature type="compositionally biased region" description="Polar residues" evidence="1">
    <location>
        <begin position="78"/>
        <end position="95"/>
    </location>
</feature>
<dbReference type="Proteomes" id="UP000270094">
    <property type="component" value="Unassembled WGS sequence"/>
</dbReference>
<feature type="compositionally biased region" description="Basic and acidic residues" evidence="1">
    <location>
        <begin position="97"/>
        <end position="126"/>
    </location>
</feature>
<reference evidence="2 3" key="1">
    <citation type="submission" date="2018-11" db="EMBL/GenBank/DDBJ databases">
        <authorList>
            <consortium name="Pathogen Informatics"/>
        </authorList>
    </citation>
    <scope>NUCLEOTIDE SEQUENCE [LARGE SCALE GENOMIC DNA]</scope>
</reference>
<sequence>MYLNVNSTVHPFIYCFTSSVTYITSADARMWKERFHRESEVPSPVINRLSPKIFPKFYRSPYMSRKESLKDTDDTEPPSESSEIAIVQSPSQMSEAPTKEEEAIVKAEEQREAKGEQETPKVELSSDHAVLDSFVHEMLQAYKQVLQK</sequence>
<accession>A0A3P7JIA7</accession>
<keyword evidence="3" id="KW-1185">Reference proteome</keyword>
<dbReference type="OrthoDB" id="6022242at2759"/>